<evidence type="ECO:0000313" key="2">
    <source>
        <dbReference type="Proteomes" id="UP000663874"/>
    </source>
</evidence>
<reference evidence="1" key="1">
    <citation type="submission" date="2021-02" db="EMBL/GenBank/DDBJ databases">
        <authorList>
            <person name="Nowell W R."/>
        </authorList>
    </citation>
    <scope>NUCLEOTIDE SEQUENCE</scope>
</reference>
<comment type="caution">
    <text evidence="1">The sequence shown here is derived from an EMBL/GenBank/DDBJ whole genome shotgun (WGS) entry which is preliminary data.</text>
</comment>
<dbReference type="EMBL" id="CAJOBE010030646">
    <property type="protein sequence ID" value="CAF4289892.1"/>
    <property type="molecule type" value="Genomic_DNA"/>
</dbReference>
<proteinExistence type="predicted"/>
<dbReference type="Proteomes" id="UP000663874">
    <property type="component" value="Unassembled WGS sequence"/>
</dbReference>
<gene>
    <name evidence="1" type="ORF">FNK824_LOCUS40227</name>
</gene>
<accession>A0A820H4I5</accession>
<organism evidence="1 2">
    <name type="scientific">Rotaria sordida</name>
    <dbReference type="NCBI Taxonomy" id="392033"/>
    <lineage>
        <taxon>Eukaryota</taxon>
        <taxon>Metazoa</taxon>
        <taxon>Spiralia</taxon>
        <taxon>Gnathifera</taxon>
        <taxon>Rotifera</taxon>
        <taxon>Eurotatoria</taxon>
        <taxon>Bdelloidea</taxon>
        <taxon>Philodinida</taxon>
        <taxon>Philodinidae</taxon>
        <taxon>Rotaria</taxon>
    </lineage>
</organism>
<feature type="non-terminal residue" evidence="1">
    <location>
        <position position="1"/>
    </location>
</feature>
<evidence type="ECO:0000313" key="1">
    <source>
        <dbReference type="EMBL" id="CAF4289892.1"/>
    </source>
</evidence>
<name>A0A820H4I5_9BILA</name>
<sequence length="50" mass="5855">MQKAIEFYRDSGGIPLSEALKQQHAESGFSYRGSFRFHRCCLLWLTCQKE</sequence>
<dbReference type="AlphaFoldDB" id="A0A820H4I5"/>
<protein>
    <submittedName>
        <fullName evidence="1">Uncharacterized protein</fullName>
    </submittedName>
</protein>